<proteinExistence type="predicted"/>
<evidence type="ECO:0000256" key="1">
    <source>
        <dbReference type="SAM" id="MobiDB-lite"/>
    </source>
</evidence>
<feature type="compositionally biased region" description="Low complexity" evidence="1">
    <location>
        <begin position="200"/>
        <end position="212"/>
    </location>
</feature>
<protein>
    <submittedName>
        <fullName evidence="2">Uncharacterized protein</fullName>
    </submittedName>
</protein>
<feature type="region of interest" description="Disordered" evidence="1">
    <location>
        <begin position="192"/>
        <end position="249"/>
    </location>
</feature>
<feature type="compositionally biased region" description="Low complexity" evidence="1">
    <location>
        <begin position="27"/>
        <end position="48"/>
    </location>
</feature>
<dbReference type="EMBL" id="HBUF01554077">
    <property type="protein sequence ID" value="CAG6759859.1"/>
    <property type="molecule type" value="Transcribed_RNA"/>
</dbReference>
<dbReference type="EMBL" id="HBUF01368438">
    <property type="protein sequence ID" value="CAG6724855.1"/>
    <property type="molecule type" value="Transcribed_RNA"/>
</dbReference>
<dbReference type="EMBL" id="HBUF01041807">
    <property type="protein sequence ID" value="CAG6618329.1"/>
    <property type="molecule type" value="Transcribed_RNA"/>
</dbReference>
<name>A0A8D8YA00_9HEMI</name>
<evidence type="ECO:0000313" key="2">
    <source>
        <dbReference type="EMBL" id="CAG6724855.1"/>
    </source>
</evidence>
<dbReference type="EMBL" id="HBUF01368439">
    <property type="protein sequence ID" value="CAG6724856.1"/>
    <property type="molecule type" value="Transcribed_RNA"/>
</dbReference>
<dbReference type="EMBL" id="HBUF01554079">
    <property type="protein sequence ID" value="CAG6759861.1"/>
    <property type="molecule type" value="Transcribed_RNA"/>
</dbReference>
<dbReference type="EMBL" id="HBUF01554076">
    <property type="protein sequence ID" value="CAG6759858.1"/>
    <property type="molecule type" value="Transcribed_RNA"/>
</dbReference>
<sequence length="338" mass="36308">MSASELKPAPELVITSAESEDEESMKKSVSSNVSKSSSLLKLNQSSESPQWPSAGASDRQGESDNEDTDSELSDTDQFLTKGAFLLTPSNELNMDKASALCEKMNFKGPFSLTKTATGILFRFAEPDDYQLTYKKGFSKVTGNRMYKKIPIPCRPQKTFVVFILEVPEEIPEEDIRHSLYKFQSVVEVSRLGSTPGTNIPTPSSATPATSSTLNRSEKSGSTSGIPTPSSTSPTTEPSSNPGGNAPPPIVRVTLASLDECNLLLQNGLDFYGATFFPTEPAIPSSLMRAGPRKIGASSSRLTDLIGSSGQRVRDLLPVFDSTGFAKIPPPASKTVKPR</sequence>
<feature type="compositionally biased region" description="Low complexity" evidence="1">
    <location>
        <begin position="219"/>
        <end position="243"/>
    </location>
</feature>
<dbReference type="EMBL" id="HBUF01041806">
    <property type="protein sequence ID" value="CAG6618328.1"/>
    <property type="molecule type" value="Transcribed_RNA"/>
</dbReference>
<feature type="compositionally biased region" description="Acidic residues" evidence="1">
    <location>
        <begin position="63"/>
        <end position="74"/>
    </location>
</feature>
<feature type="region of interest" description="Disordered" evidence="1">
    <location>
        <begin position="1"/>
        <end position="74"/>
    </location>
</feature>
<dbReference type="EMBL" id="HBUF01554078">
    <property type="protein sequence ID" value="CAG6759860.1"/>
    <property type="molecule type" value="Transcribed_RNA"/>
</dbReference>
<organism evidence="2">
    <name type="scientific">Cacopsylla melanoneura</name>
    <dbReference type="NCBI Taxonomy" id="428564"/>
    <lineage>
        <taxon>Eukaryota</taxon>
        <taxon>Metazoa</taxon>
        <taxon>Ecdysozoa</taxon>
        <taxon>Arthropoda</taxon>
        <taxon>Hexapoda</taxon>
        <taxon>Insecta</taxon>
        <taxon>Pterygota</taxon>
        <taxon>Neoptera</taxon>
        <taxon>Paraneoptera</taxon>
        <taxon>Hemiptera</taxon>
        <taxon>Sternorrhyncha</taxon>
        <taxon>Psylloidea</taxon>
        <taxon>Psyllidae</taxon>
        <taxon>Psyllinae</taxon>
        <taxon>Cacopsylla</taxon>
    </lineage>
</organism>
<dbReference type="AlphaFoldDB" id="A0A8D8YA00"/>
<dbReference type="EMBL" id="HBUF01223591">
    <property type="protein sequence ID" value="CAG6670525.1"/>
    <property type="molecule type" value="Transcribed_RNA"/>
</dbReference>
<dbReference type="EMBL" id="HBUF01368437">
    <property type="protein sequence ID" value="CAG6724854.1"/>
    <property type="molecule type" value="Transcribed_RNA"/>
</dbReference>
<accession>A0A8D8YA00</accession>
<dbReference type="EMBL" id="HBUF01041808">
    <property type="protein sequence ID" value="CAG6618330.1"/>
    <property type="molecule type" value="Transcribed_RNA"/>
</dbReference>
<dbReference type="EMBL" id="HBUF01368436">
    <property type="protein sequence ID" value="CAG6724853.1"/>
    <property type="molecule type" value="Transcribed_RNA"/>
</dbReference>
<reference evidence="2" key="1">
    <citation type="submission" date="2021-05" db="EMBL/GenBank/DDBJ databases">
        <authorList>
            <person name="Alioto T."/>
            <person name="Alioto T."/>
            <person name="Gomez Garrido J."/>
        </authorList>
    </citation>
    <scope>NUCLEOTIDE SEQUENCE</scope>
</reference>
<dbReference type="EMBL" id="HBUF01223590">
    <property type="protein sequence ID" value="CAG6670524.1"/>
    <property type="molecule type" value="Transcribed_RNA"/>
</dbReference>